<accession>A0A1X7RTI2</accession>
<organism evidence="3 4">
    <name type="scientific">Zymoseptoria tritici (strain ST99CH_3D7)</name>
    <dbReference type="NCBI Taxonomy" id="1276538"/>
    <lineage>
        <taxon>Eukaryota</taxon>
        <taxon>Fungi</taxon>
        <taxon>Dikarya</taxon>
        <taxon>Ascomycota</taxon>
        <taxon>Pezizomycotina</taxon>
        <taxon>Dothideomycetes</taxon>
        <taxon>Dothideomycetidae</taxon>
        <taxon>Mycosphaerellales</taxon>
        <taxon>Mycosphaerellaceae</taxon>
        <taxon>Zymoseptoria</taxon>
    </lineage>
</organism>
<dbReference type="InterPro" id="IPR056121">
    <property type="entry name" value="DUF7704"/>
</dbReference>
<dbReference type="Proteomes" id="UP000215127">
    <property type="component" value="Chromosome 5"/>
</dbReference>
<feature type="domain" description="DUF7704" evidence="2">
    <location>
        <begin position="6"/>
        <end position="131"/>
    </location>
</feature>
<gene>
    <name evidence="3" type="ORF">ZT3D7_G5897</name>
</gene>
<evidence type="ECO:0000313" key="3">
    <source>
        <dbReference type="EMBL" id="SMQ50744.1"/>
    </source>
</evidence>
<keyword evidence="4" id="KW-1185">Reference proteome</keyword>
<reference evidence="3 4" key="1">
    <citation type="submission" date="2016-06" db="EMBL/GenBank/DDBJ databases">
        <authorList>
            <person name="Kjaerup R.B."/>
            <person name="Dalgaard T.S."/>
            <person name="Juul-Madsen H.R."/>
        </authorList>
    </citation>
    <scope>NUCLEOTIDE SEQUENCE [LARGE SCALE GENOMIC DNA]</scope>
</reference>
<dbReference type="Pfam" id="PF24803">
    <property type="entry name" value="DUF7704"/>
    <property type="match status" value="1"/>
</dbReference>
<evidence type="ECO:0000313" key="4">
    <source>
        <dbReference type="Proteomes" id="UP000215127"/>
    </source>
</evidence>
<proteinExistence type="predicted"/>
<name>A0A1X7RTI2_ZYMT9</name>
<dbReference type="PANTHER" id="PTHR37019:SF1">
    <property type="entry name" value="EXPERA DOMAIN-CONTAINING PROTEIN"/>
    <property type="match status" value="1"/>
</dbReference>
<dbReference type="PANTHER" id="PTHR37019">
    <property type="entry name" value="CHROMOSOME 1, WHOLE GENOME SHOTGUN SEQUENCE"/>
    <property type="match status" value="1"/>
</dbReference>
<evidence type="ECO:0000256" key="1">
    <source>
        <dbReference type="SAM" id="Phobius"/>
    </source>
</evidence>
<keyword evidence="1" id="KW-1133">Transmembrane helix</keyword>
<evidence type="ECO:0000259" key="2">
    <source>
        <dbReference type="Pfam" id="PF24803"/>
    </source>
</evidence>
<keyword evidence="1" id="KW-0472">Membrane</keyword>
<dbReference type="AlphaFoldDB" id="A0A1X7RTI2"/>
<protein>
    <recommendedName>
        <fullName evidence="2">DUF7704 domain-containing protein</fullName>
    </recommendedName>
</protein>
<keyword evidence="1" id="KW-0812">Transmembrane</keyword>
<sequence length="340" mass="38995">MHYGPLPFLYSAFFLYIEPVSTFVGAYYAHYQQQQYMDLTMEITTAPLISGVTFRETIVLTQLANMYFVFALNEALVLRATTDRRVWNMFLLGLLIADFGHLYSVHAVGWDVYYRFWDWNSMYWGNLGFVHEQMYLKLHRKDCKSFDVFSAIPGFKATANPAGWRNGRKTRNMWLERAMGSEKLSLVFDGADGASLGVFLTCEVEGPAAIHGNAKHRAVYVPLIAVLQVERTTIHRTKPRGEYHGSLQSGRSRPFQHADASAFHQPHLLHIAQVTARPAVQVDSKLYEHLDPAVSALCHRSGRELDISSTKSRLVDWYFALFHNLSRLYPDLTRRCFENI</sequence>
<feature type="transmembrane region" description="Helical" evidence="1">
    <location>
        <begin position="6"/>
        <end position="29"/>
    </location>
</feature>
<dbReference type="EMBL" id="LT853696">
    <property type="protein sequence ID" value="SMQ50744.1"/>
    <property type="molecule type" value="Genomic_DNA"/>
</dbReference>